<dbReference type="PANTHER" id="PTHR15081">
    <property type="entry name" value="NUCLEAR AUTOANTIGENIC SPERM PROTEIN NASP -RELATED"/>
    <property type="match status" value="1"/>
</dbReference>
<dbReference type="eggNOG" id="KOG4563">
    <property type="taxonomic scope" value="Eukaryota"/>
</dbReference>
<dbReference type="FunFam" id="1.25.40.10:FF:001592">
    <property type="entry name" value="NASP (Human Nuclear Autoantigenic Sperm Protein) homolog"/>
    <property type="match status" value="1"/>
</dbReference>
<dbReference type="STRING" id="1561998.A0A1I7U9V6"/>
<dbReference type="InterPro" id="IPR051730">
    <property type="entry name" value="NASP-like"/>
</dbReference>
<feature type="compositionally biased region" description="Basic and acidic residues" evidence="4">
    <location>
        <begin position="338"/>
        <end position="348"/>
    </location>
</feature>
<dbReference type="Gene3D" id="1.25.40.10">
    <property type="entry name" value="Tetratricopeptide repeat domain"/>
    <property type="match status" value="1"/>
</dbReference>
<dbReference type="WBParaSite" id="Csp11.Scaffold629.g16335.t1">
    <property type="protein sequence ID" value="Csp11.Scaffold629.g16335.t1"/>
    <property type="gene ID" value="Csp11.Scaffold629.g16335"/>
</dbReference>
<dbReference type="GO" id="GO:0005654">
    <property type="term" value="C:nucleoplasm"/>
    <property type="evidence" value="ECO:0007669"/>
    <property type="project" value="TreeGrafter"/>
</dbReference>
<feature type="compositionally biased region" description="Acidic residues" evidence="4">
    <location>
        <begin position="133"/>
        <end position="151"/>
    </location>
</feature>
<keyword evidence="2" id="KW-0802">TPR repeat</keyword>
<evidence type="ECO:0000256" key="2">
    <source>
        <dbReference type="ARBA" id="ARBA00022803"/>
    </source>
</evidence>
<dbReference type="SUPFAM" id="SSF48452">
    <property type="entry name" value="TPR-like"/>
    <property type="match status" value="1"/>
</dbReference>
<dbReference type="GO" id="GO:0034080">
    <property type="term" value="P:CENP-A containing chromatin assembly"/>
    <property type="evidence" value="ECO:0007669"/>
    <property type="project" value="TreeGrafter"/>
</dbReference>
<evidence type="ECO:0000256" key="3">
    <source>
        <dbReference type="SAM" id="Coils"/>
    </source>
</evidence>
<keyword evidence="3" id="KW-0175">Coiled coil</keyword>
<dbReference type="Proteomes" id="UP000095282">
    <property type="component" value="Unplaced"/>
</dbReference>
<dbReference type="Pfam" id="PF10516">
    <property type="entry name" value="SHNi-TPR"/>
    <property type="match status" value="1"/>
</dbReference>
<dbReference type="GO" id="GO:0006335">
    <property type="term" value="P:DNA replication-dependent chromatin assembly"/>
    <property type="evidence" value="ECO:0007669"/>
    <property type="project" value="TreeGrafter"/>
</dbReference>
<feature type="coiled-coil region" evidence="3">
    <location>
        <begin position="261"/>
        <end position="297"/>
    </location>
</feature>
<dbReference type="InterPro" id="IPR019544">
    <property type="entry name" value="Tetratricopeptide_SHNi-TPR_dom"/>
</dbReference>
<feature type="domain" description="Tetratricopeptide SHNi-TPR" evidence="5">
    <location>
        <begin position="192"/>
        <end position="229"/>
    </location>
</feature>
<dbReference type="InterPro" id="IPR011990">
    <property type="entry name" value="TPR-like_helical_dom_sf"/>
</dbReference>
<proteinExistence type="predicted"/>
<name>A0A1I7U9V6_9PELO</name>
<feature type="compositionally biased region" description="Basic and acidic residues" evidence="4">
    <location>
        <begin position="369"/>
        <end position="380"/>
    </location>
</feature>
<evidence type="ECO:0000313" key="7">
    <source>
        <dbReference type="WBParaSite" id="Csp11.Scaffold629.g16335.t1"/>
    </source>
</evidence>
<keyword evidence="6" id="KW-1185">Reference proteome</keyword>
<feature type="compositionally biased region" description="Basic and acidic residues" evidence="4">
    <location>
        <begin position="30"/>
        <end position="39"/>
    </location>
</feature>
<reference evidence="7" key="1">
    <citation type="submission" date="2016-11" db="UniProtKB">
        <authorList>
            <consortium name="WormBaseParasite"/>
        </authorList>
    </citation>
    <scope>IDENTIFICATION</scope>
</reference>
<feature type="region of interest" description="Disordered" evidence="4">
    <location>
        <begin position="337"/>
        <end position="380"/>
    </location>
</feature>
<dbReference type="AlphaFoldDB" id="A0A1I7U9V6"/>
<evidence type="ECO:0000256" key="4">
    <source>
        <dbReference type="SAM" id="MobiDB-lite"/>
    </source>
</evidence>
<organism evidence="6 7">
    <name type="scientific">Caenorhabditis tropicalis</name>
    <dbReference type="NCBI Taxonomy" id="1561998"/>
    <lineage>
        <taxon>Eukaryota</taxon>
        <taxon>Metazoa</taxon>
        <taxon>Ecdysozoa</taxon>
        <taxon>Nematoda</taxon>
        <taxon>Chromadorea</taxon>
        <taxon>Rhabditida</taxon>
        <taxon>Rhabditina</taxon>
        <taxon>Rhabditomorpha</taxon>
        <taxon>Rhabditoidea</taxon>
        <taxon>Rhabditidae</taxon>
        <taxon>Peloderinae</taxon>
        <taxon>Caenorhabditis</taxon>
    </lineage>
</organism>
<feature type="region of interest" description="Disordered" evidence="4">
    <location>
        <begin position="105"/>
        <end position="152"/>
    </location>
</feature>
<evidence type="ECO:0000313" key="6">
    <source>
        <dbReference type="Proteomes" id="UP000095282"/>
    </source>
</evidence>
<evidence type="ECO:0000256" key="1">
    <source>
        <dbReference type="ARBA" id="ARBA00022737"/>
    </source>
</evidence>
<feature type="region of interest" description="Disordered" evidence="4">
    <location>
        <begin position="1"/>
        <end position="39"/>
    </location>
</feature>
<dbReference type="PANTHER" id="PTHR15081:SF1">
    <property type="entry name" value="NUCLEAR AUTOANTIGENIC SPERM PROTEIN"/>
    <property type="match status" value="1"/>
</dbReference>
<keyword evidence="1" id="KW-0677">Repeat</keyword>
<accession>A0A1I7U9V6</accession>
<dbReference type="GO" id="GO:0042393">
    <property type="term" value="F:histone binding"/>
    <property type="evidence" value="ECO:0007669"/>
    <property type="project" value="TreeGrafter"/>
</dbReference>
<evidence type="ECO:0000259" key="5">
    <source>
        <dbReference type="Pfam" id="PF10516"/>
    </source>
</evidence>
<sequence>MMNEENEVNAVGGSLENGEVPAENANESPELSKEQKEQHLNELLSNGRRAIRVNDIEKATEILSEATELSIDIYGENHENTFEPYYYYGMAALELAKLESQLLQNPEKKETEQDKEESHGQEAGSTEEKYSENGDDSDKEEGEESGEEDDDSMRLAWEVLETARCIATAKIEKLEAEREGISLIEEWNLKLADVLVLLGEHGMADEKGDQAREDLDRALDIQKNFLPADSRKIAQTYMLVANACSNSMNFTESIVFYEKTKECLLNRQASLKKEVDAAEDEEKKSEINAELKDLEEMIPGVDNLISDATSSAEQVAETTKAIKTQFSGFTSMLAQLPKESDADDKKVNDISSLVRRPGKRPTEISAENDDVKKSKDENTI</sequence>
<protein>
    <submittedName>
        <fullName evidence="7">SHNi-TPR domain-containing protein</fullName>
    </submittedName>
</protein>
<feature type="compositionally biased region" description="Basic and acidic residues" evidence="4">
    <location>
        <begin position="106"/>
        <end position="132"/>
    </location>
</feature>